<dbReference type="PhylomeDB" id="A0A0G4EMZ7"/>
<keyword evidence="3 5" id="KW-1133">Transmembrane helix</keyword>
<reference evidence="6 7" key="1">
    <citation type="submission" date="2014-11" db="EMBL/GenBank/DDBJ databases">
        <authorList>
            <person name="Zhu J."/>
            <person name="Qi W."/>
            <person name="Song R."/>
        </authorList>
    </citation>
    <scope>NUCLEOTIDE SEQUENCE [LARGE SCALE GENOMIC DNA]</scope>
</reference>
<comment type="similarity">
    <text evidence="5">Belongs to the PRA1 family.</text>
</comment>
<keyword evidence="4 5" id="KW-0472">Membrane</keyword>
<evidence type="ECO:0000313" key="6">
    <source>
        <dbReference type="EMBL" id="CEL98360.1"/>
    </source>
</evidence>
<dbReference type="OrthoDB" id="63113at2759"/>
<dbReference type="AlphaFoldDB" id="A0A0G4EMZ7"/>
<dbReference type="Proteomes" id="UP000041254">
    <property type="component" value="Unassembled WGS sequence"/>
</dbReference>
<dbReference type="Pfam" id="PF03208">
    <property type="entry name" value="PRA1"/>
    <property type="match status" value="1"/>
</dbReference>
<keyword evidence="2 5" id="KW-0812">Transmembrane</keyword>
<dbReference type="PANTHER" id="PTHR19317">
    <property type="entry name" value="PRENYLATED RAB ACCEPTOR 1-RELATED"/>
    <property type="match status" value="1"/>
</dbReference>
<proteinExistence type="inferred from homology"/>
<dbReference type="EMBL" id="CDMY01000269">
    <property type="protein sequence ID" value="CEL98360.1"/>
    <property type="molecule type" value="Genomic_DNA"/>
</dbReference>
<name>A0A0G4EMZ7_VITBC</name>
<accession>A0A0G4EMZ7</accession>
<feature type="transmembrane region" description="Helical" evidence="5">
    <location>
        <begin position="135"/>
        <end position="165"/>
    </location>
</feature>
<protein>
    <recommendedName>
        <fullName evidence="5">PRA1 family protein</fullName>
    </recommendedName>
</protein>
<organism evidence="6 7">
    <name type="scientific">Vitrella brassicaformis (strain CCMP3155)</name>
    <dbReference type="NCBI Taxonomy" id="1169540"/>
    <lineage>
        <taxon>Eukaryota</taxon>
        <taxon>Sar</taxon>
        <taxon>Alveolata</taxon>
        <taxon>Colpodellida</taxon>
        <taxon>Vitrellaceae</taxon>
        <taxon>Vitrella</taxon>
    </lineage>
</organism>
<dbReference type="GO" id="GO:0016020">
    <property type="term" value="C:membrane"/>
    <property type="evidence" value="ECO:0007669"/>
    <property type="project" value="UniProtKB-SubCell"/>
</dbReference>
<dbReference type="InParanoid" id="A0A0G4EMZ7"/>
<evidence type="ECO:0000256" key="3">
    <source>
        <dbReference type="ARBA" id="ARBA00022989"/>
    </source>
</evidence>
<sequence length="184" mass="19961">MSETKRILPSVIGSQSNPVGLMSGDKMNERAAELTKTIKTHLQTMRPWDSEFLNKEQFAKPTSSAEVKSRLEGNLSFFAVNYILVCAAVGCIAVLLNWHLLILAVILGGAWFWLLSQPSSIKIGDHSIAKVHAQVALAAVSLLLVFLFAGTVVFAIIGMSAVLVLGHAIFHKGKCEEEDEETGI</sequence>
<dbReference type="STRING" id="1169540.A0A0G4EMZ7"/>
<evidence type="ECO:0000256" key="5">
    <source>
        <dbReference type="RuleBase" id="RU363107"/>
    </source>
</evidence>
<evidence type="ECO:0000256" key="1">
    <source>
        <dbReference type="ARBA" id="ARBA00004141"/>
    </source>
</evidence>
<comment type="subcellular location">
    <subcellularLocation>
        <location evidence="1 5">Membrane</location>
        <topology evidence="1 5">Multi-pass membrane protein</topology>
    </subcellularLocation>
</comment>
<dbReference type="PANTHER" id="PTHR19317:SF0">
    <property type="entry name" value="PRENYLATED RAB ACCEPTOR PROTEIN 1"/>
    <property type="match status" value="1"/>
</dbReference>
<feature type="transmembrane region" description="Helical" evidence="5">
    <location>
        <begin position="82"/>
        <end position="115"/>
    </location>
</feature>
<dbReference type="InterPro" id="IPR004895">
    <property type="entry name" value="Prenylated_rab_accept_PRA1"/>
</dbReference>
<evidence type="ECO:0000256" key="2">
    <source>
        <dbReference type="ARBA" id="ARBA00022692"/>
    </source>
</evidence>
<dbReference type="OMA" id="ITRMEDN"/>
<evidence type="ECO:0000256" key="4">
    <source>
        <dbReference type="ARBA" id="ARBA00023136"/>
    </source>
</evidence>
<keyword evidence="7" id="KW-1185">Reference proteome</keyword>
<evidence type="ECO:0000313" key="7">
    <source>
        <dbReference type="Proteomes" id="UP000041254"/>
    </source>
</evidence>
<dbReference type="VEuPathDB" id="CryptoDB:Vbra_22896"/>
<dbReference type="GO" id="GO:0005794">
    <property type="term" value="C:Golgi apparatus"/>
    <property type="evidence" value="ECO:0007669"/>
    <property type="project" value="TreeGrafter"/>
</dbReference>
<gene>
    <name evidence="6" type="ORF">Vbra_22896</name>
</gene>